<proteinExistence type="predicted"/>
<reference evidence="1" key="1">
    <citation type="submission" date="2022-10" db="EMBL/GenBank/DDBJ databases">
        <title>Culturing micro-colonial fungi from biological soil crusts in the Mojave desert and describing Neophaeococcomyces mojavensis, and introducing the new genera and species Taxawa tesnikishii.</title>
        <authorList>
            <person name="Kurbessoian T."/>
            <person name="Stajich J.E."/>
        </authorList>
    </citation>
    <scope>NUCLEOTIDE SEQUENCE</scope>
    <source>
        <strain evidence="1">JES_112</strain>
    </source>
</reference>
<comment type="caution">
    <text evidence="1">The sequence shown here is derived from an EMBL/GenBank/DDBJ whole genome shotgun (WGS) entry which is preliminary data.</text>
</comment>
<dbReference type="Proteomes" id="UP001172386">
    <property type="component" value="Unassembled WGS sequence"/>
</dbReference>
<evidence type="ECO:0000313" key="2">
    <source>
        <dbReference type="Proteomes" id="UP001172386"/>
    </source>
</evidence>
<name>A0ACC3AGD4_9EURO</name>
<dbReference type="EMBL" id="JAPDRQ010000020">
    <property type="protein sequence ID" value="KAJ9661807.1"/>
    <property type="molecule type" value="Genomic_DNA"/>
</dbReference>
<gene>
    <name evidence="1" type="ORF">H2198_001772</name>
</gene>
<sequence>MLTKAILTLTTLFATATFAAPTPKPMSAAANDFPTNCLMTAGSAQFALWIPTDGSAYSTSDLTCLNIGSSSYGACSIANIDQVACVDGYTCAWSGSNGWSGSQVGTSSTGWVKVAPPQTIDTVVAVSN</sequence>
<organism evidence="1 2">
    <name type="scientific">Neophaeococcomyces mojaviensis</name>
    <dbReference type="NCBI Taxonomy" id="3383035"/>
    <lineage>
        <taxon>Eukaryota</taxon>
        <taxon>Fungi</taxon>
        <taxon>Dikarya</taxon>
        <taxon>Ascomycota</taxon>
        <taxon>Pezizomycotina</taxon>
        <taxon>Eurotiomycetes</taxon>
        <taxon>Chaetothyriomycetidae</taxon>
        <taxon>Chaetothyriales</taxon>
        <taxon>Chaetothyriales incertae sedis</taxon>
        <taxon>Neophaeococcomyces</taxon>
    </lineage>
</organism>
<evidence type="ECO:0000313" key="1">
    <source>
        <dbReference type="EMBL" id="KAJ9661807.1"/>
    </source>
</evidence>
<keyword evidence="2" id="KW-1185">Reference proteome</keyword>
<accession>A0ACC3AGD4</accession>
<protein>
    <submittedName>
        <fullName evidence="1">Uncharacterized protein</fullName>
    </submittedName>
</protein>